<proteinExistence type="predicted"/>
<keyword evidence="2" id="KW-1185">Reference proteome</keyword>
<organism evidence="1 2">
    <name type="scientific">Trichonephila clavata</name>
    <name type="common">Joro spider</name>
    <name type="synonym">Nephila clavata</name>
    <dbReference type="NCBI Taxonomy" id="2740835"/>
    <lineage>
        <taxon>Eukaryota</taxon>
        <taxon>Metazoa</taxon>
        <taxon>Ecdysozoa</taxon>
        <taxon>Arthropoda</taxon>
        <taxon>Chelicerata</taxon>
        <taxon>Arachnida</taxon>
        <taxon>Araneae</taxon>
        <taxon>Araneomorphae</taxon>
        <taxon>Entelegynae</taxon>
        <taxon>Araneoidea</taxon>
        <taxon>Nephilidae</taxon>
        <taxon>Trichonephila</taxon>
    </lineage>
</organism>
<accession>A0A8X6K2E3</accession>
<reference evidence="1" key="1">
    <citation type="submission" date="2020-07" db="EMBL/GenBank/DDBJ databases">
        <title>Multicomponent nature underlies the extraordinary mechanical properties of spider dragline silk.</title>
        <authorList>
            <person name="Kono N."/>
            <person name="Nakamura H."/>
            <person name="Mori M."/>
            <person name="Yoshida Y."/>
            <person name="Ohtoshi R."/>
            <person name="Malay A.D."/>
            <person name="Moran D.A.P."/>
            <person name="Tomita M."/>
            <person name="Numata K."/>
            <person name="Arakawa K."/>
        </authorList>
    </citation>
    <scope>NUCLEOTIDE SEQUENCE</scope>
</reference>
<protein>
    <submittedName>
        <fullName evidence="1">Uncharacterized protein</fullName>
    </submittedName>
</protein>
<dbReference type="EMBL" id="BMAO01028838">
    <property type="protein sequence ID" value="GFR27741.1"/>
    <property type="molecule type" value="Genomic_DNA"/>
</dbReference>
<dbReference type="AlphaFoldDB" id="A0A8X6K2E3"/>
<comment type="caution">
    <text evidence="1">The sequence shown here is derived from an EMBL/GenBank/DDBJ whole genome shotgun (WGS) entry which is preliminary data.</text>
</comment>
<sequence>MNLLSFSPPRAIPLATGEDCDLRLIPEEGSMDTRIKGNDIQLVKVRFKRGLYTSSTVMHIVTVLITTKYLALKDSFPFRDNKESDVVTYWFVKFN</sequence>
<dbReference type="Proteomes" id="UP000887116">
    <property type="component" value="Unassembled WGS sequence"/>
</dbReference>
<evidence type="ECO:0000313" key="1">
    <source>
        <dbReference type="EMBL" id="GFR27741.1"/>
    </source>
</evidence>
<name>A0A8X6K2E3_TRICU</name>
<evidence type="ECO:0000313" key="2">
    <source>
        <dbReference type="Proteomes" id="UP000887116"/>
    </source>
</evidence>
<gene>
    <name evidence="1" type="ORF">TNCT_188151</name>
</gene>